<sequence>MPSEKTLHSTLFQTGLLALVSSDYNDTNPTNNPTFRYFLSNNILI</sequence>
<dbReference type="Proteomes" id="UP000003294">
    <property type="component" value="Unassembled WGS sequence"/>
</dbReference>
<comment type="caution">
    <text evidence="1">The sequence shown here is derived from an EMBL/GenBank/DDBJ whole genome shotgun (WGS) entry which is preliminary data.</text>
</comment>
<accession>D0W112</accession>
<protein>
    <submittedName>
        <fullName evidence="1">Uncharacterized protein</fullName>
    </submittedName>
</protein>
<reference evidence="1 2" key="1">
    <citation type="submission" date="2009-10" db="EMBL/GenBank/DDBJ databases">
        <authorList>
            <person name="Weinstock G."/>
            <person name="Sodergren E."/>
            <person name="Clifton S."/>
            <person name="Fulton L."/>
            <person name="Fulton B."/>
            <person name="Courtney L."/>
            <person name="Fronick C."/>
            <person name="Harrison M."/>
            <person name="Strong C."/>
            <person name="Farmer C."/>
            <person name="Delahaunty K."/>
            <person name="Markovic C."/>
            <person name="Hall O."/>
            <person name="Minx P."/>
            <person name="Tomlinson C."/>
            <person name="Mitreva M."/>
            <person name="Nelson J."/>
            <person name="Hou S."/>
            <person name="Wollam A."/>
            <person name="Pepin K.H."/>
            <person name="Johnson M."/>
            <person name="Bhonagiri V."/>
            <person name="Nash W.E."/>
            <person name="Warren W."/>
            <person name="Chinwalla A."/>
            <person name="Mardis E.R."/>
            <person name="Wilson R.K."/>
        </authorList>
    </citation>
    <scope>NUCLEOTIDE SEQUENCE [LARGE SCALE GENOMIC DNA]</scope>
    <source>
        <strain evidence="1 2">ATCC 14685</strain>
    </source>
</reference>
<evidence type="ECO:0000313" key="1">
    <source>
        <dbReference type="EMBL" id="EEZ72400.1"/>
    </source>
</evidence>
<dbReference type="EMBL" id="ACDY02000002">
    <property type="protein sequence ID" value="EEZ72400.1"/>
    <property type="molecule type" value="Genomic_DNA"/>
</dbReference>
<gene>
    <name evidence="1" type="ORF">NEICINOT_03331</name>
</gene>
<organism evidence="1 2">
    <name type="scientific">Neisseria cinerea ATCC 14685</name>
    <dbReference type="NCBI Taxonomy" id="546262"/>
    <lineage>
        <taxon>Bacteria</taxon>
        <taxon>Pseudomonadati</taxon>
        <taxon>Pseudomonadota</taxon>
        <taxon>Betaproteobacteria</taxon>
        <taxon>Neisseriales</taxon>
        <taxon>Neisseriaceae</taxon>
        <taxon>Neisseria</taxon>
    </lineage>
</organism>
<evidence type="ECO:0000313" key="2">
    <source>
        <dbReference type="Proteomes" id="UP000003294"/>
    </source>
</evidence>
<dbReference type="AlphaFoldDB" id="D0W112"/>
<proteinExistence type="predicted"/>
<name>D0W112_NEICI</name>